<protein>
    <submittedName>
        <fullName evidence="12">Uncharacterized protein</fullName>
    </submittedName>
</protein>
<dbReference type="Pfam" id="PF00067">
    <property type="entry name" value="p450"/>
    <property type="match status" value="1"/>
</dbReference>
<dbReference type="EMBL" id="JBEDUW010000001">
    <property type="protein sequence ID" value="KAK9950074.1"/>
    <property type="molecule type" value="Genomic_DNA"/>
</dbReference>
<evidence type="ECO:0000256" key="6">
    <source>
        <dbReference type="ARBA" id="ARBA00022989"/>
    </source>
</evidence>
<dbReference type="SUPFAM" id="SSF48264">
    <property type="entry name" value="Cytochrome P450"/>
    <property type="match status" value="1"/>
</dbReference>
<keyword evidence="4 11" id="KW-0812">Transmembrane</keyword>
<comment type="similarity">
    <text evidence="2">Belongs to the cytochrome P450 family.</text>
</comment>
<accession>A0AAW1YNL9</accession>
<evidence type="ECO:0000256" key="1">
    <source>
        <dbReference type="ARBA" id="ARBA00004167"/>
    </source>
</evidence>
<dbReference type="Gene3D" id="1.10.630.10">
    <property type="entry name" value="Cytochrome P450"/>
    <property type="match status" value="1"/>
</dbReference>
<comment type="subcellular location">
    <subcellularLocation>
        <location evidence="1">Membrane</location>
        <topology evidence="1">Single-pass membrane protein</topology>
    </subcellularLocation>
</comment>
<keyword evidence="8" id="KW-0408">Iron</keyword>
<dbReference type="PANTHER" id="PTHR47947">
    <property type="entry name" value="CYTOCHROME P450 82C3-RELATED"/>
    <property type="match status" value="1"/>
</dbReference>
<feature type="transmembrane region" description="Helical" evidence="11">
    <location>
        <begin position="6"/>
        <end position="23"/>
    </location>
</feature>
<evidence type="ECO:0000256" key="11">
    <source>
        <dbReference type="SAM" id="Phobius"/>
    </source>
</evidence>
<dbReference type="GO" id="GO:0016705">
    <property type="term" value="F:oxidoreductase activity, acting on paired donors, with incorporation or reduction of molecular oxygen"/>
    <property type="evidence" value="ECO:0007669"/>
    <property type="project" value="InterPro"/>
</dbReference>
<keyword evidence="13" id="KW-1185">Reference proteome</keyword>
<sequence length="182" mass="20803">MEDIFFYTSLSIFVCLLVTCKLFRLSKRRHYPNLPPSPSLSLPILRHLYLLKNPIHRTFHRLSQKHGPVFSLWFGSRRVVIVTSSSAVQECFTKNDITLANRPPSLLNKHLGYNHATIGASPYGDYWRNIRRISTLEVLSTGQLNSFSDVRKDEVKQLLRKLSQSACEKKPFCGGGTQVNVQ</sequence>
<keyword evidence="9" id="KW-0503">Monooxygenase</keyword>
<organism evidence="12 13">
    <name type="scientific">Rubus argutus</name>
    <name type="common">Southern blackberry</name>
    <dbReference type="NCBI Taxonomy" id="59490"/>
    <lineage>
        <taxon>Eukaryota</taxon>
        <taxon>Viridiplantae</taxon>
        <taxon>Streptophyta</taxon>
        <taxon>Embryophyta</taxon>
        <taxon>Tracheophyta</taxon>
        <taxon>Spermatophyta</taxon>
        <taxon>Magnoliopsida</taxon>
        <taxon>eudicotyledons</taxon>
        <taxon>Gunneridae</taxon>
        <taxon>Pentapetalae</taxon>
        <taxon>rosids</taxon>
        <taxon>fabids</taxon>
        <taxon>Rosales</taxon>
        <taxon>Rosaceae</taxon>
        <taxon>Rosoideae</taxon>
        <taxon>Rosoideae incertae sedis</taxon>
        <taxon>Rubus</taxon>
    </lineage>
</organism>
<dbReference type="InterPro" id="IPR050651">
    <property type="entry name" value="Plant_Cytochrome_P450_Monoox"/>
</dbReference>
<keyword evidence="7" id="KW-0560">Oxidoreductase</keyword>
<evidence type="ECO:0000313" key="13">
    <source>
        <dbReference type="Proteomes" id="UP001457282"/>
    </source>
</evidence>
<dbReference type="AlphaFoldDB" id="A0AAW1YNL9"/>
<dbReference type="InterPro" id="IPR001128">
    <property type="entry name" value="Cyt_P450"/>
</dbReference>
<dbReference type="InterPro" id="IPR002401">
    <property type="entry name" value="Cyt_P450_E_grp-I"/>
</dbReference>
<comment type="caution">
    <text evidence="12">The sequence shown here is derived from an EMBL/GenBank/DDBJ whole genome shotgun (WGS) entry which is preliminary data.</text>
</comment>
<evidence type="ECO:0000313" key="12">
    <source>
        <dbReference type="EMBL" id="KAK9950074.1"/>
    </source>
</evidence>
<dbReference type="GO" id="GO:0016020">
    <property type="term" value="C:membrane"/>
    <property type="evidence" value="ECO:0007669"/>
    <property type="project" value="UniProtKB-SubCell"/>
</dbReference>
<dbReference type="GO" id="GO:0004497">
    <property type="term" value="F:monooxygenase activity"/>
    <property type="evidence" value="ECO:0007669"/>
    <property type="project" value="UniProtKB-KW"/>
</dbReference>
<keyword evidence="3" id="KW-0349">Heme</keyword>
<keyword evidence="6 11" id="KW-1133">Transmembrane helix</keyword>
<dbReference type="PANTHER" id="PTHR47947:SF62">
    <property type="entry name" value="CYTOCHROME P450, FAMILY 81, SUBFAMILY D, POLYPEPTIDE 5"/>
    <property type="match status" value="1"/>
</dbReference>
<evidence type="ECO:0000256" key="10">
    <source>
        <dbReference type="ARBA" id="ARBA00023136"/>
    </source>
</evidence>
<evidence type="ECO:0000256" key="5">
    <source>
        <dbReference type="ARBA" id="ARBA00022723"/>
    </source>
</evidence>
<dbReference type="PRINTS" id="PR00463">
    <property type="entry name" value="EP450I"/>
</dbReference>
<evidence type="ECO:0000256" key="3">
    <source>
        <dbReference type="ARBA" id="ARBA00022617"/>
    </source>
</evidence>
<dbReference type="InterPro" id="IPR036396">
    <property type="entry name" value="Cyt_P450_sf"/>
</dbReference>
<proteinExistence type="inferred from homology"/>
<evidence type="ECO:0000256" key="8">
    <source>
        <dbReference type="ARBA" id="ARBA00023004"/>
    </source>
</evidence>
<reference evidence="12 13" key="1">
    <citation type="journal article" date="2023" name="G3 (Bethesda)">
        <title>A chromosome-length genome assembly and annotation of blackberry (Rubus argutus, cv. 'Hillquist').</title>
        <authorList>
            <person name="Bruna T."/>
            <person name="Aryal R."/>
            <person name="Dudchenko O."/>
            <person name="Sargent D.J."/>
            <person name="Mead D."/>
            <person name="Buti M."/>
            <person name="Cavallini A."/>
            <person name="Hytonen T."/>
            <person name="Andres J."/>
            <person name="Pham M."/>
            <person name="Weisz D."/>
            <person name="Mascagni F."/>
            <person name="Usai G."/>
            <person name="Natali L."/>
            <person name="Bassil N."/>
            <person name="Fernandez G.E."/>
            <person name="Lomsadze A."/>
            <person name="Armour M."/>
            <person name="Olukolu B."/>
            <person name="Poorten T."/>
            <person name="Britton C."/>
            <person name="Davik J."/>
            <person name="Ashrafi H."/>
            <person name="Aiden E.L."/>
            <person name="Borodovsky M."/>
            <person name="Worthington M."/>
        </authorList>
    </citation>
    <scope>NUCLEOTIDE SEQUENCE [LARGE SCALE GENOMIC DNA]</scope>
    <source>
        <strain evidence="12">PI 553951</strain>
    </source>
</reference>
<evidence type="ECO:0000256" key="9">
    <source>
        <dbReference type="ARBA" id="ARBA00023033"/>
    </source>
</evidence>
<evidence type="ECO:0000256" key="4">
    <source>
        <dbReference type="ARBA" id="ARBA00022692"/>
    </source>
</evidence>
<dbReference type="GO" id="GO:0005506">
    <property type="term" value="F:iron ion binding"/>
    <property type="evidence" value="ECO:0007669"/>
    <property type="project" value="InterPro"/>
</dbReference>
<evidence type="ECO:0000256" key="7">
    <source>
        <dbReference type="ARBA" id="ARBA00023002"/>
    </source>
</evidence>
<gene>
    <name evidence="12" type="ORF">M0R45_005579</name>
</gene>
<evidence type="ECO:0000256" key="2">
    <source>
        <dbReference type="ARBA" id="ARBA00010617"/>
    </source>
</evidence>
<name>A0AAW1YNL9_RUBAR</name>
<keyword evidence="10 11" id="KW-0472">Membrane</keyword>
<dbReference type="GO" id="GO:0020037">
    <property type="term" value="F:heme binding"/>
    <property type="evidence" value="ECO:0007669"/>
    <property type="project" value="InterPro"/>
</dbReference>
<dbReference type="Proteomes" id="UP001457282">
    <property type="component" value="Unassembled WGS sequence"/>
</dbReference>
<keyword evidence="5" id="KW-0479">Metal-binding</keyword>